<evidence type="ECO:0000256" key="1">
    <source>
        <dbReference type="SAM" id="Phobius"/>
    </source>
</evidence>
<keyword evidence="1" id="KW-1133">Transmembrane helix</keyword>
<dbReference type="GeneID" id="10393756"/>
<dbReference type="AlphaFoldDB" id="F2KR41"/>
<gene>
    <name evidence="2" type="ordered locus">Arcve_0658</name>
</gene>
<dbReference type="EMBL" id="CP002588">
    <property type="protein sequence ID" value="AEA46678.1"/>
    <property type="molecule type" value="Genomic_DNA"/>
</dbReference>
<organism evidence="2 3">
    <name type="scientific">Archaeoglobus veneficus (strain DSM 11195 / SNP6)</name>
    <dbReference type="NCBI Taxonomy" id="693661"/>
    <lineage>
        <taxon>Archaea</taxon>
        <taxon>Methanobacteriati</taxon>
        <taxon>Methanobacteriota</taxon>
        <taxon>Archaeoglobi</taxon>
        <taxon>Archaeoglobales</taxon>
        <taxon>Archaeoglobaceae</taxon>
        <taxon>Archaeoglobus</taxon>
    </lineage>
</organism>
<sequence>MGGLRVIEVSWLLAFFGLGFIAGCITEWYLLCNQGFHFHFYLDNLIGVVEDCEEEEPEELPPDNHIEIA</sequence>
<evidence type="ECO:0000313" key="2">
    <source>
        <dbReference type="EMBL" id="AEA46678.1"/>
    </source>
</evidence>
<dbReference type="GO" id="GO:0016301">
    <property type="term" value="F:kinase activity"/>
    <property type="evidence" value="ECO:0007669"/>
    <property type="project" value="UniProtKB-KW"/>
</dbReference>
<evidence type="ECO:0000313" key="3">
    <source>
        <dbReference type="Proteomes" id="UP000008136"/>
    </source>
</evidence>
<dbReference type="Proteomes" id="UP000008136">
    <property type="component" value="Chromosome"/>
</dbReference>
<dbReference type="KEGG" id="ave:Arcve_0658"/>
<accession>F2KR41</accession>
<name>F2KR41_ARCVS</name>
<keyword evidence="1" id="KW-0812">Transmembrane</keyword>
<dbReference type="RefSeq" id="WP_013683350.1">
    <property type="nucleotide sequence ID" value="NC_015320.1"/>
</dbReference>
<dbReference type="HOGENOM" id="CLU_2765826_0_0_2"/>
<keyword evidence="3" id="KW-1185">Reference proteome</keyword>
<proteinExistence type="predicted"/>
<keyword evidence="2" id="KW-0418">Kinase</keyword>
<protein>
    <submittedName>
        <fullName evidence="2">Other/FunK1 protein kinase</fullName>
    </submittedName>
</protein>
<dbReference type="PROSITE" id="PS51257">
    <property type="entry name" value="PROKAR_LIPOPROTEIN"/>
    <property type="match status" value="1"/>
</dbReference>
<keyword evidence="1" id="KW-0472">Membrane</keyword>
<keyword evidence="2" id="KW-0808">Transferase</keyword>
<dbReference type="STRING" id="693661.Arcve_0658"/>
<feature type="transmembrane region" description="Helical" evidence="1">
    <location>
        <begin position="12"/>
        <end position="31"/>
    </location>
</feature>
<reference evidence="2 3" key="1">
    <citation type="submission" date="2011-03" db="EMBL/GenBank/DDBJ databases">
        <title>The complete genome of Archaeoglobus veneficus SNP6.</title>
        <authorList>
            <consortium name="US DOE Joint Genome Institute (JGI-PGF)"/>
            <person name="Lucas S."/>
            <person name="Copeland A."/>
            <person name="Lapidus A."/>
            <person name="Bruce D."/>
            <person name="Goodwin L."/>
            <person name="Pitluck S."/>
            <person name="Kyrpides N."/>
            <person name="Mavromatis K."/>
            <person name="Pagani I."/>
            <person name="Ivanova N."/>
            <person name="Mikhailova N."/>
            <person name="Lu M."/>
            <person name="Detter J.C."/>
            <person name="Tapia R."/>
            <person name="Han C."/>
            <person name="Land M."/>
            <person name="Hauser L."/>
            <person name="Markowitz V."/>
            <person name="Cheng J.-F."/>
            <person name="Hugenholtz P."/>
            <person name="Woyke T."/>
            <person name="Wu D."/>
            <person name="Spring S."/>
            <person name="Brambilla E."/>
            <person name="Klenk H.-P."/>
            <person name="Eisen J.A."/>
        </authorList>
    </citation>
    <scope>NUCLEOTIDE SEQUENCE [LARGE SCALE GENOMIC DNA]</scope>
    <source>
        <strain>SNP6</strain>
    </source>
</reference>